<dbReference type="GO" id="GO:0000398">
    <property type="term" value="P:mRNA splicing, via spliceosome"/>
    <property type="evidence" value="ECO:0007669"/>
    <property type="project" value="UniProtKB-UniRule"/>
</dbReference>
<keyword evidence="4 6" id="KW-0539">Nucleus</keyword>
<evidence type="ECO:0000256" key="4">
    <source>
        <dbReference type="ARBA" id="ARBA00023242"/>
    </source>
</evidence>
<feature type="domain" description="Ribosomal protein eL8/eL30/eS12/Gadd45" evidence="7">
    <location>
        <begin position="18"/>
        <end position="99"/>
    </location>
</feature>
<dbReference type="OrthoDB" id="1924699at2759"/>
<sequence>MVDPRATPFAPESLTVALLNATKQATSYQAVRRGANEALKQINRGRAALVLIAADAEPLEIVLNIPLVCEDRGVPYVFLGSKEALGRACGVSVPTVVASLNKHDLLNSTLEELIGQIEALI</sequence>
<dbReference type="InterPro" id="IPR018492">
    <property type="entry name" value="Ribosomal_eL8/Nhp2"/>
</dbReference>
<dbReference type="EMBL" id="VDLU01000004">
    <property type="protein sequence ID" value="TNJ26974.1"/>
    <property type="molecule type" value="Genomic_DNA"/>
</dbReference>
<evidence type="ECO:0000256" key="3">
    <source>
        <dbReference type="ARBA" id="ARBA00022884"/>
    </source>
</evidence>
<comment type="subcellular location">
    <subcellularLocation>
        <location evidence="1 6">Nucleus</location>
        <location evidence="1 6">Nucleolus</location>
    </subcellularLocation>
</comment>
<comment type="function">
    <text evidence="6">Required for ribosome biogenesis. Part of a complex which catalyzes pseudouridylation of rRNA. This involves the isomerization of uridine such that the ribose is subsequently attached to C5, instead of the normal N1. Pseudouridine ('psi') residues may serve to stabilize the conformation of rRNAs.</text>
</comment>
<evidence type="ECO:0000259" key="7">
    <source>
        <dbReference type="Pfam" id="PF01248"/>
    </source>
</evidence>
<evidence type="ECO:0000256" key="2">
    <source>
        <dbReference type="ARBA" id="ARBA00007337"/>
    </source>
</evidence>
<dbReference type="InterPro" id="IPR050257">
    <property type="entry name" value="eL8/uL1-like"/>
</dbReference>
<organism evidence="8 9">
    <name type="scientific">Giardia muris</name>
    <dbReference type="NCBI Taxonomy" id="5742"/>
    <lineage>
        <taxon>Eukaryota</taxon>
        <taxon>Metamonada</taxon>
        <taxon>Diplomonadida</taxon>
        <taxon>Hexamitidae</taxon>
        <taxon>Giardiinae</taxon>
        <taxon>Giardia</taxon>
    </lineage>
</organism>
<proteinExistence type="inferred from homology"/>
<dbReference type="GO" id="GO:0003723">
    <property type="term" value="F:RNA binding"/>
    <property type="evidence" value="ECO:0007669"/>
    <property type="project" value="UniProtKB-UniRule"/>
</dbReference>
<dbReference type="InterPro" id="IPR004037">
    <property type="entry name" value="Ribosomal_eL8-like_CS"/>
</dbReference>
<evidence type="ECO:0000256" key="1">
    <source>
        <dbReference type="ARBA" id="ARBA00004604"/>
    </source>
</evidence>
<accession>A0A4Z1SMQ5</accession>
<comment type="function">
    <text evidence="6">Common component of the spliceosome and rRNA processing machinery.</text>
</comment>
<keyword evidence="3 6" id="KW-0694">RNA-binding</keyword>
<keyword evidence="8" id="KW-0689">Ribosomal protein</keyword>
<dbReference type="Pfam" id="PF01248">
    <property type="entry name" value="Ribosomal_L7Ae"/>
    <property type="match status" value="1"/>
</dbReference>
<dbReference type="PRINTS" id="PR00881">
    <property type="entry name" value="L7ARS6FAMILY"/>
</dbReference>
<reference evidence="8 9" key="1">
    <citation type="submission" date="2019-05" db="EMBL/GenBank/DDBJ databases">
        <title>The compact genome of Giardia muris reveals important steps in the evolution of intestinal protozoan parasites.</title>
        <authorList>
            <person name="Xu F."/>
            <person name="Jimenez-Gonzalez A."/>
            <person name="Einarsson E."/>
            <person name="Astvaldsson A."/>
            <person name="Peirasmaki D."/>
            <person name="Eckmann L."/>
            <person name="Andersson J.O."/>
            <person name="Svard S.G."/>
            <person name="Jerlstrom-Hultqvist J."/>
        </authorList>
    </citation>
    <scope>NUCLEOTIDE SEQUENCE [LARGE SCALE GENOMIC DNA]</scope>
    <source>
        <strain evidence="8 9">Roberts-Thomson</strain>
    </source>
</reference>
<comment type="similarity">
    <text evidence="2 6">Belongs to the eukaryotic ribosomal protein eL8 family.</text>
</comment>
<dbReference type="PROSITE" id="PS01082">
    <property type="entry name" value="RIBOSOMAL_L7AE"/>
    <property type="match status" value="1"/>
</dbReference>
<evidence type="ECO:0000256" key="5">
    <source>
        <dbReference type="ARBA" id="ARBA00023274"/>
    </source>
</evidence>
<protein>
    <recommendedName>
        <fullName evidence="6">H/ACA ribonucleoprotein complex subunit 2</fullName>
    </recommendedName>
    <alternativeName>
        <fullName evidence="6">Nucleolar protein family A member 2</fullName>
    </alternativeName>
</protein>
<dbReference type="Proteomes" id="UP000315496">
    <property type="component" value="Chromosome 4"/>
</dbReference>
<keyword evidence="5 6" id="KW-0687">Ribonucleoprotein</keyword>
<evidence type="ECO:0000256" key="6">
    <source>
        <dbReference type="RuleBase" id="RU366039"/>
    </source>
</evidence>
<dbReference type="SUPFAM" id="SSF55315">
    <property type="entry name" value="L30e-like"/>
    <property type="match status" value="1"/>
</dbReference>
<dbReference type="AlphaFoldDB" id="A0A4Z1SMQ5"/>
<name>A0A4Z1SMQ5_GIAMU</name>
<dbReference type="InterPro" id="IPR004038">
    <property type="entry name" value="Ribosomal_eL8/eL30/eS12/Gad45"/>
</dbReference>
<dbReference type="PANTHER" id="PTHR23105">
    <property type="entry name" value="RIBOSOMAL PROTEIN L7AE FAMILY MEMBER"/>
    <property type="match status" value="1"/>
</dbReference>
<dbReference type="InterPro" id="IPR029064">
    <property type="entry name" value="Ribosomal_eL30-like_sf"/>
</dbReference>
<dbReference type="InterPro" id="IPR002415">
    <property type="entry name" value="H/ACA_rnp_Nhp2-like"/>
</dbReference>
<dbReference type="GO" id="GO:0005840">
    <property type="term" value="C:ribosome"/>
    <property type="evidence" value="ECO:0007669"/>
    <property type="project" value="UniProtKB-KW"/>
</dbReference>
<keyword evidence="9" id="KW-1185">Reference proteome</keyword>
<dbReference type="PRINTS" id="PR00883">
    <property type="entry name" value="NUCLEARHMG"/>
</dbReference>
<dbReference type="Gene3D" id="3.30.1330.30">
    <property type="match status" value="1"/>
</dbReference>
<comment type="caution">
    <text evidence="8">The sequence shown here is derived from an EMBL/GenBank/DDBJ whole genome shotgun (WGS) entry which is preliminary data.</text>
</comment>
<dbReference type="GO" id="GO:0031429">
    <property type="term" value="C:box H/ACA snoRNP complex"/>
    <property type="evidence" value="ECO:0007669"/>
    <property type="project" value="UniProtKB-UniRule"/>
</dbReference>
<evidence type="ECO:0000313" key="9">
    <source>
        <dbReference type="Proteomes" id="UP000315496"/>
    </source>
</evidence>
<gene>
    <name evidence="8" type="ORF">GMRT_15101</name>
</gene>
<evidence type="ECO:0000313" key="8">
    <source>
        <dbReference type="EMBL" id="TNJ26974.1"/>
    </source>
</evidence>
<dbReference type="GO" id="GO:0031120">
    <property type="term" value="P:snRNA pseudouridine synthesis"/>
    <property type="evidence" value="ECO:0007669"/>
    <property type="project" value="UniProtKB-UniRule"/>
</dbReference>
<dbReference type="VEuPathDB" id="GiardiaDB:GMRT_15101"/>
<dbReference type="GO" id="GO:0042254">
    <property type="term" value="P:ribosome biogenesis"/>
    <property type="evidence" value="ECO:0007669"/>
    <property type="project" value="InterPro"/>
</dbReference>